<accession>A7AVD7</accession>
<dbReference type="OMA" id="DLFMILN"/>
<dbReference type="GeneID" id="5477550"/>
<feature type="transmembrane region" description="Helical" evidence="1">
    <location>
        <begin position="482"/>
        <end position="503"/>
    </location>
</feature>
<dbReference type="Proteomes" id="UP000002173">
    <property type="component" value="Unassembled WGS sequence"/>
</dbReference>
<organism evidence="3 4">
    <name type="scientific">Babesia bovis</name>
    <dbReference type="NCBI Taxonomy" id="5865"/>
    <lineage>
        <taxon>Eukaryota</taxon>
        <taxon>Sar</taxon>
        <taxon>Alveolata</taxon>
        <taxon>Apicomplexa</taxon>
        <taxon>Aconoidasida</taxon>
        <taxon>Piroplasmida</taxon>
        <taxon>Babesiidae</taxon>
        <taxon>Babesia</taxon>
    </lineage>
</organism>
<reference evidence="4" key="3">
    <citation type="journal article" date="2021" name="Int. J. Parasitol.">
        <title>Comparative analysis of gene expression between Babesia bovis blood stages and kinetes allowed by improved genome annotation.</title>
        <authorList>
            <person name="Ueti M.W."/>
            <person name="Johnson W.C."/>
            <person name="Kappmeyer L.S."/>
            <person name="Herndon D.R."/>
            <person name="Mousel M.R."/>
            <person name="Reif K.E."/>
            <person name="Taus N.S."/>
            <person name="Ifeonu O.O."/>
            <person name="Silva J.C."/>
            <person name="Suarez C.E."/>
            <person name="Brayton K.A."/>
        </authorList>
    </citation>
    <scope>NUCLEOTIDE SEQUENCE [LARGE SCALE GENOMIC DNA]</scope>
</reference>
<keyword evidence="1" id="KW-1133">Transmembrane helix</keyword>
<dbReference type="KEGG" id="bbo:BBOV_IV001660"/>
<evidence type="ECO:0000256" key="1">
    <source>
        <dbReference type="SAM" id="Phobius"/>
    </source>
</evidence>
<feature type="signal peptide" evidence="2">
    <location>
        <begin position="1"/>
        <end position="21"/>
    </location>
</feature>
<feature type="chain" id="PRO_5002706979" evidence="2">
    <location>
        <begin position="22"/>
        <end position="523"/>
    </location>
</feature>
<evidence type="ECO:0000313" key="3">
    <source>
        <dbReference type="EMBL" id="EDO05763.1"/>
    </source>
</evidence>
<dbReference type="EMBL" id="AAXT01000004">
    <property type="protein sequence ID" value="EDO05763.1"/>
    <property type="molecule type" value="Genomic_DNA"/>
</dbReference>
<feature type="transmembrane region" description="Helical" evidence="1">
    <location>
        <begin position="274"/>
        <end position="291"/>
    </location>
</feature>
<dbReference type="RefSeq" id="XP_001609331.1">
    <property type="nucleotide sequence ID" value="XM_001609281.1"/>
</dbReference>
<reference evidence="3 4" key="1">
    <citation type="journal article" date="2007" name="PLoS Pathog.">
        <title>Genome sequence of Babesia bovis and comparative analysis of apicomplexan hemoprotozoa.</title>
        <authorList>
            <person name="Brayton K.A."/>
            <person name="Lau A.O.T."/>
            <person name="Herndon D.R."/>
            <person name="Hannick L."/>
            <person name="Kappmeyer L.S."/>
            <person name="Berens S.J."/>
            <person name="Bidwell S.L."/>
            <person name="Brown W.C."/>
            <person name="Crabtree J."/>
            <person name="Fadrosh D."/>
            <person name="Feldblum T."/>
            <person name="Forberger H.A."/>
            <person name="Haas B.J."/>
            <person name="Howell J.M."/>
            <person name="Khouri H."/>
            <person name="Koo H."/>
            <person name="Mann D.J."/>
            <person name="Norimine J."/>
            <person name="Paulsen I.T."/>
            <person name="Radune D."/>
            <person name="Ren Q."/>
            <person name="Smith R.K. Jr."/>
            <person name="Suarez C.E."/>
            <person name="White O."/>
            <person name="Wortman J.R."/>
            <person name="Knowles D.P. Jr."/>
            <person name="McElwain T.F."/>
            <person name="Nene V.M."/>
        </authorList>
    </citation>
    <scope>NUCLEOTIDE SEQUENCE [LARGE SCALE GENOMIC DNA]</scope>
    <source>
        <strain evidence="3">T2Bo</strain>
    </source>
</reference>
<feature type="transmembrane region" description="Helical" evidence="1">
    <location>
        <begin position="400"/>
        <end position="420"/>
    </location>
</feature>
<protein>
    <submittedName>
        <fullName evidence="3">Membrane protein, putative</fullName>
    </submittedName>
</protein>
<proteinExistence type="predicted"/>
<keyword evidence="2" id="KW-0732">Signal</keyword>
<feature type="transmembrane region" description="Helical" evidence="1">
    <location>
        <begin position="298"/>
        <end position="315"/>
    </location>
</feature>
<dbReference type="InParanoid" id="A7AVD7"/>
<feature type="transmembrane region" description="Helical" evidence="1">
    <location>
        <begin position="374"/>
        <end position="394"/>
    </location>
</feature>
<keyword evidence="1" id="KW-0812">Transmembrane</keyword>
<dbReference type="eggNOG" id="ENOG502SCBT">
    <property type="taxonomic scope" value="Eukaryota"/>
</dbReference>
<keyword evidence="1" id="KW-0472">Membrane</keyword>
<name>A7AVD7_BABBO</name>
<dbReference type="AlphaFoldDB" id="A7AVD7"/>
<gene>
    <name evidence="3" type="ORF">BBOV_IV001660</name>
</gene>
<evidence type="ECO:0000256" key="2">
    <source>
        <dbReference type="SAM" id="SignalP"/>
    </source>
</evidence>
<comment type="caution">
    <text evidence="3">The sequence shown here is derived from an EMBL/GenBank/DDBJ whole genome shotgun (WGS) entry which is preliminary data.</text>
</comment>
<sequence>MSASLLRWVLMLAAAVRSTYSLVTTFKESDGPYKSLRIPMCFVPVLGANSDQMYNPRYQFSLTEGGTIEGMIKVVNVLDGPVIKIARHPEELIKSMKNGIDYSNRHNPLRVRIRTVDEGHHQDHHSWFQLGHNLHKWFTRRNDDDMPLQEPLVDRGISDRQTLDNVYLLLMSKAKWDIYSSVATEEHLQPAKGNNKFIVSSNVAADMRIPISEVGVPIKFRFTAKETDRFVLMILNADERKLLLDGKITFMNPYNDHLPSEMKYFEPVISFWESVYRFTGILALAYLLLNLRSTANMVNYIMALNFGLIGLYLRLDRFLLDSLINTGEHSNILWTLAHVLRRIHENCLMGLLLLLALGWKILRPHLSGVEIRLVLSVTVFSCVVGFIEILIFGVDVTRGLVYTISFVAILIATNFNILLIRARVVDESLNSDAGIAYAHLKAYKLFKIGFFASILKPEIYSIIRGLCLQTTGDQTFVWDEHFMLFIDLFFDYVIYCVYFVAFMPTTQLPLFKHLLEMRGIPRQ</sequence>
<evidence type="ECO:0000313" key="4">
    <source>
        <dbReference type="Proteomes" id="UP000002173"/>
    </source>
</evidence>
<keyword evidence="4" id="KW-1185">Reference proteome</keyword>
<dbReference type="VEuPathDB" id="PiroplasmaDB:BBOV_IV001660"/>
<reference evidence="4" key="2">
    <citation type="journal article" date="2020" name="Data Brief">
        <title>Transcriptome dataset of Babesia bovis life stages within vertebrate and invertebrate hosts.</title>
        <authorList>
            <person name="Ueti M.W."/>
            <person name="Johnson W.C."/>
            <person name="Kappmeyer L.S."/>
            <person name="Herndon D.R."/>
            <person name="Mousel M.R."/>
            <person name="Reif K.E."/>
            <person name="Taus N.S."/>
            <person name="Ifeonu O.O."/>
            <person name="Silva J.C."/>
            <person name="Suarez C.E."/>
            <person name="Brayton K.A."/>
        </authorList>
    </citation>
    <scope>NUCLEOTIDE SEQUENCE [LARGE SCALE GENOMIC DNA]</scope>
</reference>